<keyword evidence="8 17" id="KW-0406">Ion transport</keyword>
<evidence type="ECO:0000313" key="21">
    <source>
        <dbReference type="Proteomes" id="UP001177023"/>
    </source>
</evidence>
<keyword evidence="10" id="KW-1015">Disulfide bond</keyword>
<dbReference type="Gene3D" id="1.20.58.390">
    <property type="entry name" value="Neurotransmitter-gated ion-channel transmembrane domain"/>
    <property type="match status" value="2"/>
</dbReference>
<dbReference type="GO" id="GO:0045211">
    <property type="term" value="C:postsynaptic membrane"/>
    <property type="evidence" value="ECO:0007669"/>
    <property type="project" value="UniProtKB-SubCell"/>
</dbReference>
<evidence type="ECO:0000256" key="3">
    <source>
        <dbReference type="ARBA" id="ARBA00022475"/>
    </source>
</evidence>
<keyword evidence="3" id="KW-1003">Cell membrane</keyword>
<keyword evidence="6 17" id="KW-1133">Transmembrane helix</keyword>
<evidence type="ECO:0000256" key="10">
    <source>
        <dbReference type="ARBA" id="ARBA00023157"/>
    </source>
</evidence>
<dbReference type="PROSITE" id="PS00236">
    <property type="entry name" value="NEUROTR_ION_CHANNEL"/>
    <property type="match status" value="1"/>
</dbReference>
<evidence type="ECO:0000256" key="11">
    <source>
        <dbReference type="ARBA" id="ARBA00023170"/>
    </source>
</evidence>
<dbReference type="PRINTS" id="PR00252">
    <property type="entry name" value="NRIONCHANNEL"/>
</dbReference>
<comment type="caution">
    <text evidence="20">The sequence shown here is derived from an EMBL/GenBank/DDBJ whole genome shotgun (WGS) entry which is preliminary data.</text>
</comment>
<organism evidence="20 21">
    <name type="scientific">Mesorhabditis spiculigera</name>
    <dbReference type="NCBI Taxonomy" id="96644"/>
    <lineage>
        <taxon>Eukaryota</taxon>
        <taxon>Metazoa</taxon>
        <taxon>Ecdysozoa</taxon>
        <taxon>Nematoda</taxon>
        <taxon>Chromadorea</taxon>
        <taxon>Rhabditida</taxon>
        <taxon>Rhabditina</taxon>
        <taxon>Rhabditomorpha</taxon>
        <taxon>Rhabditoidea</taxon>
        <taxon>Rhabditidae</taxon>
        <taxon>Mesorhabditinae</taxon>
        <taxon>Mesorhabditis</taxon>
    </lineage>
</organism>
<evidence type="ECO:0000256" key="2">
    <source>
        <dbReference type="ARBA" id="ARBA00022448"/>
    </source>
</evidence>
<keyword evidence="4 17" id="KW-0812">Transmembrane</keyword>
<evidence type="ECO:0000256" key="7">
    <source>
        <dbReference type="ARBA" id="ARBA00023018"/>
    </source>
</evidence>
<evidence type="ECO:0000256" key="4">
    <source>
        <dbReference type="ARBA" id="ARBA00022692"/>
    </source>
</evidence>
<dbReference type="SUPFAM" id="SSF90112">
    <property type="entry name" value="Neurotransmitter-gated ion-channel transmembrane pore"/>
    <property type="match status" value="1"/>
</dbReference>
<dbReference type="InterPro" id="IPR038050">
    <property type="entry name" value="Neuro_actylchol_rec"/>
</dbReference>
<dbReference type="InterPro" id="IPR036719">
    <property type="entry name" value="Neuro-gated_channel_TM_sf"/>
</dbReference>
<name>A0AA36CM01_9BILA</name>
<keyword evidence="9 17" id="KW-0472">Membrane</keyword>
<dbReference type="InterPro" id="IPR006029">
    <property type="entry name" value="Neurotrans-gated_channel_TM"/>
</dbReference>
<dbReference type="Pfam" id="PF02931">
    <property type="entry name" value="Neur_chan_LBD"/>
    <property type="match status" value="1"/>
</dbReference>
<gene>
    <name evidence="20" type="ORF">MSPICULIGERA_LOCUS8852</name>
</gene>
<keyword evidence="2 17" id="KW-0813">Transport</keyword>
<feature type="non-terminal residue" evidence="20">
    <location>
        <position position="1"/>
    </location>
</feature>
<dbReference type="InterPro" id="IPR002394">
    <property type="entry name" value="Nicotinic_acetylcholine_rcpt"/>
</dbReference>
<keyword evidence="13" id="KW-0628">Postsynaptic cell membrane</keyword>
<feature type="transmembrane region" description="Helical" evidence="17">
    <location>
        <begin position="290"/>
        <end position="308"/>
    </location>
</feature>
<comment type="similarity">
    <text evidence="1">Belongs to the ligand-gated ion channel (TC 1.A.9) family. Acetylcholine receptor (TC 1.A.9.1) subfamily.</text>
</comment>
<evidence type="ECO:0000259" key="18">
    <source>
        <dbReference type="Pfam" id="PF02931"/>
    </source>
</evidence>
<proteinExistence type="inferred from homology"/>
<evidence type="ECO:0000313" key="20">
    <source>
        <dbReference type="EMBL" id="CAJ0570411.1"/>
    </source>
</evidence>
<keyword evidence="21" id="KW-1185">Reference proteome</keyword>
<feature type="transmembrane region" description="Helical" evidence="17">
    <location>
        <begin position="509"/>
        <end position="532"/>
    </location>
</feature>
<reference evidence="20" key="1">
    <citation type="submission" date="2023-06" db="EMBL/GenBank/DDBJ databases">
        <authorList>
            <person name="Delattre M."/>
        </authorList>
    </citation>
    <scope>NUCLEOTIDE SEQUENCE</scope>
    <source>
        <strain evidence="20">AF72</strain>
    </source>
</reference>
<feature type="transmembrane region" description="Helical" evidence="17">
    <location>
        <begin position="260"/>
        <end position="283"/>
    </location>
</feature>
<dbReference type="NCBIfam" id="TIGR00860">
    <property type="entry name" value="LIC"/>
    <property type="match status" value="1"/>
</dbReference>
<feature type="domain" description="Neurotransmitter-gated ion-channel transmembrane" evidence="19">
    <location>
        <begin position="265"/>
        <end position="524"/>
    </location>
</feature>
<dbReference type="GO" id="GO:0004888">
    <property type="term" value="F:transmembrane signaling receptor activity"/>
    <property type="evidence" value="ECO:0007669"/>
    <property type="project" value="InterPro"/>
</dbReference>
<feature type="signal peptide" evidence="17">
    <location>
        <begin position="1"/>
        <end position="21"/>
    </location>
</feature>
<accession>A0AA36CM01</accession>
<evidence type="ECO:0000256" key="17">
    <source>
        <dbReference type="RuleBase" id="RU000687"/>
    </source>
</evidence>
<sequence length="549" mass="62935">MTAQIQILAISLIFWVYQTRAQDNTLLSNFSTYSSKETRGKPDPDYGRETDEQRLLYHILRNYEKAVRPVRNASTPVVVKLGMTMTNIFDMDERNQVLTINVWLDQEWEDELLRWNPEDFGDIKTIRLPCDLIWLPDIVLYNNADDYTAGFMRSRAMVVHTGEVFWPPPTQLRSTCKIDVTYFPFDSQHCSLKFGSWTYHGLQVDITNRSANIDLTNYVTSGEFDLVAVYQKRRVVLYTCCPEPYPDITFYIHIRRKTLYYMYNIVFPCLMMSILTLLVFWLPPDSGEKIALGITVLLAFSVFVLAIAEKMPETSDSMPLIGVYLTVVMGMTSVSVVMTVLVLNFHHRGPFHDPVPEWARIWILDRLRRFLRMKLPHTGYGDATKAASATGAPGMMRRLSVRMAMNGVKGEVESDNINETNYVLHRYLSTEIPNGKPSVGKQSNGDVLKEENPVRCNGSFSRPASRCSEDINEKLLKALQVLIKRQQLEDDGQVLANEWRQIAQVIDRLLFWIFLVATTGITTTLLIIIPSINYASETADFDEKLYGLH</sequence>
<evidence type="ECO:0000256" key="5">
    <source>
        <dbReference type="ARBA" id="ARBA00022729"/>
    </source>
</evidence>
<keyword evidence="14" id="KW-1071">Ligand-gated ion channel</keyword>
<feature type="chain" id="PRO_5041482611" evidence="17">
    <location>
        <begin position="22"/>
        <end position="549"/>
    </location>
</feature>
<feature type="domain" description="Neurotransmitter-gated ion-channel ligand-binding" evidence="18">
    <location>
        <begin position="52"/>
        <end position="258"/>
    </location>
</feature>
<dbReference type="InterPro" id="IPR018000">
    <property type="entry name" value="Neurotransmitter_ion_chnl_CS"/>
</dbReference>
<keyword evidence="12" id="KW-0325">Glycoprotein</keyword>
<dbReference type="Pfam" id="PF02932">
    <property type="entry name" value="Neur_chan_memb"/>
    <property type="match status" value="1"/>
</dbReference>
<feature type="transmembrane region" description="Helical" evidence="17">
    <location>
        <begin position="320"/>
        <end position="343"/>
    </location>
</feature>
<protein>
    <submittedName>
        <fullName evidence="20">Uncharacterized protein</fullName>
    </submittedName>
</protein>
<dbReference type="AlphaFoldDB" id="A0AA36CM01"/>
<evidence type="ECO:0000256" key="12">
    <source>
        <dbReference type="ARBA" id="ARBA00023180"/>
    </source>
</evidence>
<dbReference type="EMBL" id="CATQJA010002310">
    <property type="protein sequence ID" value="CAJ0570411.1"/>
    <property type="molecule type" value="Genomic_DNA"/>
</dbReference>
<dbReference type="PRINTS" id="PR00254">
    <property type="entry name" value="NICOTINICR"/>
</dbReference>
<dbReference type="Gene3D" id="2.70.170.10">
    <property type="entry name" value="Neurotransmitter-gated ion-channel ligand-binding domain"/>
    <property type="match status" value="1"/>
</dbReference>
<evidence type="ECO:0000256" key="9">
    <source>
        <dbReference type="ARBA" id="ARBA00023136"/>
    </source>
</evidence>
<evidence type="ECO:0000256" key="15">
    <source>
        <dbReference type="ARBA" id="ARBA00023303"/>
    </source>
</evidence>
<keyword evidence="7" id="KW-0770">Synapse</keyword>
<evidence type="ECO:0000256" key="6">
    <source>
        <dbReference type="ARBA" id="ARBA00022989"/>
    </source>
</evidence>
<keyword evidence="15 17" id="KW-0407">Ion channel</keyword>
<dbReference type="FunFam" id="1.20.58.390:FF:000043">
    <property type="entry name" value="AcetylCholine Receptor"/>
    <property type="match status" value="1"/>
</dbReference>
<evidence type="ECO:0000256" key="1">
    <source>
        <dbReference type="ARBA" id="ARBA00009237"/>
    </source>
</evidence>
<dbReference type="Proteomes" id="UP001177023">
    <property type="component" value="Unassembled WGS sequence"/>
</dbReference>
<keyword evidence="5 17" id="KW-0732">Signal</keyword>
<dbReference type="InterPro" id="IPR006202">
    <property type="entry name" value="Neur_chan_lig-bd"/>
</dbReference>
<evidence type="ECO:0000256" key="16">
    <source>
        <dbReference type="ARBA" id="ARBA00034104"/>
    </source>
</evidence>
<dbReference type="CDD" id="cd18997">
    <property type="entry name" value="LGIC_ECD_nAChR"/>
    <property type="match status" value="1"/>
</dbReference>
<dbReference type="InterPro" id="IPR006201">
    <property type="entry name" value="Neur_channel"/>
</dbReference>
<dbReference type="PANTHER" id="PTHR18945">
    <property type="entry name" value="NEUROTRANSMITTER GATED ION CHANNEL"/>
    <property type="match status" value="1"/>
</dbReference>
<keyword evidence="11" id="KW-0675">Receptor</keyword>
<comment type="subcellular location">
    <subcellularLocation>
        <location evidence="16">Postsynaptic cell membrane</location>
        <topology evidence="16">Multi-pass membrane protein</topology>
    </subcellularLocation>
</comment>
<dbReference type="InterPro" id="IPR036734">
    <property type="entry name" value="Neur_chan_lig-bd_sf"/>
</dbReference>
<evidence type="ECO:0000256" key="14">
    <source>
        <dbReference type="ARBA" id="ARBA00023286"/>
    </source>
</evidence>
<dbReference type="FunFam" id="2.70.170.10:FF:000016">
    <property type="entry name" value="Nicotinic acetylcholine receptor subunit"/>
    <property type="match status" value="1"/>
</dbReference>
<evidence type="ECO:0000256" key="8">
    <source>
        <dbReference type="ARBA" id="ARBA00023065"/>
    </source>
</evidence>
<dbReference type="SUPFAM" id="SSF63712">
    <property type="entry name" value="Nicotinic receptor ligand binding domain-like"/>
    <property type="match status" value="1"/>
</dbReference>
<dbReference type="GO" id="GO:0022848">
    <property type="term" value="F:acetylcholine-gated monoatomic cation-selective channel activity"/>
    <property type="evidence" value="ECO:0007669"/>
    <property type="project" value="InterPro"/>
</dbReference>
<evidence type="ECO:0000256" key="13">
    <source>
        <dbReference type="ARBA" id="ARBA00023257"/>
    </source>
</evidence>
<evidence type="ECO:0000259" key="19">
    <source>
        <dbReference type="Pfam" id="PF02932"/>
    </source>
</evidence>
<dbReference type="CDD" id="cd19051">
    <property type="entry name" value="LGIC_TM_cation"/>
    <property type="match status" value="1"/>
</dbReference>